<dbReference type="OrthoDB" id="9797709at2"/>
<keyword evidence="3" id="KW-1185">Reference proteome</keyword>
<dbReference type="Pfam" id="PF00144">
    <property type="entry name" value="Beta-lactamase"/>
    <property type="match status" value="1"/>
</dbReference>
<dbReference type="SUPFAM" id="SSF56601">
    <property type="entry name" value="beta-lactamase/transpeptidase-like"/>
    <property type="match status" value="1"/>
</dbReference>
<protein>
    <submittedName>
        <fullName evidence="2">CubicO group peptidase, beta-lactamase class C family</fullName>
    </submittedName>
</protein>
<sequence length="375" mass="42489">MVIKMKTKKGKKKLRWILLILFLIVCVSLGTFWAVVSYRMSLVPKMTFDEMLSYTTKDNDRAVITVGIIKDGKMTYTVYGKNASVLPEAEHTYEIGSLTKTFTASLLCKAISEGKIDLNDQIDKYINLPEKQYYPTLKRLVTHTSGYKGYYFEWQMASNFLHGQKNDFYGIDENMLVEKLGKAERKDKDYKFRYSNFGFAAVGEVLSSAYGTDYTKLMNSFITDNLKLKDTKVSDGTGDLNGYWNWKPGDAYIPAGAITSTISDMMKYLSLQMSDDIPYLSLGHEVIAKINAATKQYEKMNIRMDGAGIGWMIDMKNNIIWHNGGTSNFNSYAAFDKEKQIGVVILSNCSPNYRIPATVMGVKLMMDMQNETGNK</sequence>
<name>A0A1M7Y5I7_9FIRM</name>
<dbReference type="InterPro" id="IPR050491">
    <property type="entry name" value="AmpC-like"/>
</dbReference>
<dbReference type="Gene3D" id="3.40.710.10">
    <property type="entry name" value="DD-peptidase/beta-lactamase superfamily"/>
    <property type="match status" value="1"/>
</dbReference>
<dbReference type="STRING" id="1121345.SAMN02745217_01620"/>
<evidence type="ECO:0000313" key="3">
    <source>
        <dbReference type="Proteomes" id="UP000184612"/>
    </source>
</evidence>
<proteinExistence type="predicted"/>
<dbReference type="AlphaFoldDB" id="A0A1M7Y5I7"/>
<dbReference type="PANTHER" id="PTHR46825">
    <property type="entry name" value="D-ALANYL-D-ALANINE-CARBOXYPEPTIDASE/ENDOPEPTIDASE AMPH"/>
    <property type="match status" value="1"/>
</dbReference>
<dbReference type="Proteomes" id="UP000184612">
    <property type="component" value="Unassembled WGS sequence"/>
</dbReference>
<evidence type="ECO:0000313" key="2">
    <source>
        <dbReference type="EMBL" id="SHO47678.1"/>
    </source>
</evidence>
<reference evidence="2 3" key="1">
    <citation type="submission" date="2016-12" db="EMBL/GenBank/DDBJ databases">
        <authorList>
            <person name="Song W.-J."/>
            <person name="Kurnit D.M."/>
        </authorList>
    </citation>
    <scope>NUCLEOTIDE SEQUENCE [LARGE SCALE GENOMIC DNA]</scope>
    <source>
        <strain evidence="2 3">DSM 12503</strain>
    </source>
</reference>
<gene>
    <name evidence="2" type="ORF">SAMN02745217_01620</name>
</gene>
<dbReference type="InterPro" id="IPR012338">
    <property type="entry name" value="Beta-lactam/transpept-like"/>
</dbReference>
<dbReference type="RefSeq" id="WP_073588317.1">
    <property type="nucleotide sequence ID" value="NZ_FRFD01000004.1"/>
</dbReference>
<accession>A0A1M7Y5I7</accession>
<dbReference type="InterPro" id="IPR001466">
    <property type="entry name" value="Beta-lactam-related"/>
</dbReference>
<organism evidence="2 3">
    <name type="scientific">Anaerocolumna xylanovorans DSM 12503</name>
    <dbReference type="NCBI Taxonomy" id="1121345"/>
    <lineage>
        <taxon>Bacteria</taxon>
        <taxon>Bacillati</taxon>
        <taxon>Bacillota</taxon>
        <taxon>Clostridia</taxon>
        <taxon>Lachnospirales</taxon>
        <taxon>Lachnospiraceae</taxon>
        <taxon>Anaerocolumna</taxon>
    </lineage>
</organism>
<dbReference type="PANTHER" id="PTHR46825:SF9">
    <property type="entry name" value="BETA-LACTAMASE-RELATED DOMAIN-CONTAINING PROTEIN"/>
    <property type="match status" value="1"/>
</dbReference>
<feature type="domain" description="Beta-lactamase-related" evidence="1">
    <location>
        <begin position="57"/>
        <end position="352"/>
    </location>
</feature>
<dbReference type="EMBL" id="FRFD01000004">
    <property type="protein sequence ID" value="SHO47678.1"/>
    <property type="molecule type" value="Genomic_DNA"/>
</dbReference>
<evidence type="ECO:0000259" key="1">
    <source>
        <dbReference type="Pfam" id="PF00144"/>
    </source>
</evidence>